<sequence>MCDSKVLHLKFVGMDSWDRPVYKDDSGTLWKDVDPRAGMKPNLCTSANNELDGEPDTGMKYLEKYRGVTVAFEPERIVW</sequence>
<protein>
    <submittedName>
        <fullName evidence="1">Uncharacterized protein</fullName>
    </submittedName>
</protein>
<organism evidence="1 2">
    <name type="scientific">Hominisplanchenecus murintestinalis</name>
    <dbReference type="NCBI Taxonomy" id="2941517"/>
    <lineage>
        <taxon>Bacteria</taxon>
        <taxon>Bacillati</taxon>
        <taxon>Bacillota</taxon>
        <taxon>Clostridia</taxon>
        <taxon>Lachnospirales</taxon>
        <taxon>Lachnospiraceae</taxon>
        <taxon>Hominisplanchenecus</taxon>
    </lineage>
</organism>
<evidence type="ECO:0000313" key="1">
    <source>
        <dbReference type="EMBL" id="TGX96190.1"/>
    </source>
</evidence>
<evidence type="ECO:0000313" key="2">
    <source>
        <dbReference type="Proteomes" id="UP000307720"/>
    </source>
</evidence>
<proteinExistence type="predicted"/>
<dbReference type="Proteomes" id="UP000307720">
    <property type="component" value="Unassembled WGS sequence"/>
</dbReference>
<keyword evidence="2" id="KW-1185">Reference proteome</keyword>
<comment type="caution">
    <text evidence="1">The sequence shown here is derived from an EMBL/GenBank/DDBJ whole genome shotgun (WGS) entry which is preliminary data.</text>
</comment>
<name>A0AC61QW32_9FIRM</name>
<dbReference type="EMBL" id="SRZB01000079">
    <property type="protein sequence ID" value="TGX96190.1"/>
    <property type="molecule type" value="Genomic_DNA"/>
</dbReference>
<accession>A0AC61QW32</accession>
<reference evidence="1" key="1">
    <citation type="submission" date="2019-04" db="EMBL/GenBank/DDBJ databases">
        <title>Microbes associate with the intestines of laboratory mice.</title>
        <authorList>
            <person name="Navarre W."/>
            <person name="Wong E."/>
            <person name="Huang K."/>
            <person name="Tropini C."/>
            <person name="Ng K."/>
            <person name="Yu B."/>
        </authorList>
    </citation>
    <scope>NUCLEOTIDE SEQUENCE</scope>
    <source>
        <strain evidence="1">NM72_1-8</strain>
    </source>
</reference>
<gene>
    <name evidence="1" type="ORF">E5357_17055</name>
</gene>